<sequence length="238" mass="27318">MSAFDEFNEGFGLDVSDTPEELAFETESAIEEIESETSPGDQPKGSEPEEIRVWAEEKARKAVEEGREVTNWADWIMGWRTPNASEKKMEFMYWYTRTYLEEAKDIRPDIADALARGMAGLAFGRTDWVASMLDPQIMRHIYTDPEVARIYSETRDMLRRVSDYYISLTTMELGKVADIIAEAKAKGENPEVVAREIAEAVPRLSPKSLYFNLYYIGRSIGDNYVLEVARVLSKMRRR</sequence>
<dbReference type="PDB" id="2X3M">
    <property type="method" value="X-ray"/>
    <property type="resolution" value="1.45 A"/>
    <property type="chains" value="A=1-238"/>
</dbReference>
<organism evidence="2 3">
    <name type="scientific">Pyrobaculum spherical virus (isolate United States/Yellowstone)</name>
    <name type="common">PSV</name>
    <dbReference type="NCBI Taxonomy" id="654907"/>
    <lineage>
        <taxon>Viruses</taxon>
        <taxon>Viruses incertae sedis</taxon>
        <taxon>Globuloviridae</taxon>
        <taxon>Alphaglobulovirus</taxon>
        <taxon>Alphaglobulovirus obsidianense</taxon>
    </lineage>
</organism>
<reference evidence="2 3" key="1">
    <citation type="journal article" date="2004" name="Virology">
        <title>Morphology and genome organisation of the virus PSV of the hyperthermophilic archaeal genera Pyrobaculum and Thermoproteus: A novel virus family, the Globuloviridae.</title>
        <authorList>
            <person name="Haering M."/>
            <person name="Peng X."/>
            <person name="Bruegger K."/>
            <person name="Rachel R."/>
            <person name="Stetter K.O."/>
            <person name="Garrett R.A."/>
            <person name="Prangishvili D."/>
        </authorList>
    </citation>
    <scope>NUCLEOTIDE SEQUENCE [LARGE SCALE GENOMIC DNA]</scope>
    <source>
        <strain evidence="3">Isolate United States/Yellowstone</strain>
    </source>
</reference>
<organismHost>
    <name type="scientific">Thermoproteus tenax</name>
    <dbReference type="NCBI Taxonomy" id="2271"/>
</organismHost>
<accession>Q6ZYJ2</accession>
<dbReference type="SMR" id="Q6ZYJ2"/>
<dbReference type="GeneID" id="4432026"/>
<keyword evidence="3" id="KW-1185">Reference proteome</keyword>
<name>Q6ZYJ2_PSVY</name>
<keyword evidence="4" id="KW-0002">3D-structure</keyword>
<organismHost>
    <name type="scientific">Pyrobaculum</name>
    <dbReference type="NCBI Taxonomy" id="2276"/>
</organismHost>
<evidence type="ECO:0000313" key="2">
    <source>
        <dbReference type="EMBL" id="CAG25630.1"/>
    </source>
</evidence>
<feature type="compositionally biased region" description="Acidic residues" evidence="1">
    <location>
        <begin position="17"/>
        <end position="35"/>
    </location>
</feature>
<dbReference type="InterPro" id="IPR054410">
    <property type="entry name" value="ORF239-like"/>
</dbReference>
<dbReference type="Pfam" id="PF22056">
    <property type="entry name" value="ORF239-like"/>
    <property type="match status" value="1"/>
</dbReference>
<dbReference type="RefSeq" id="YP_015532.1">
    <property type="nucleotide sequence ID" value="NC_005872.1"/>
</dbReference>
<evidence type="ECO:0007829" key="4">
    <source>
        <dbReference type="PDB" id="2X3M"/>
    </source>
</evidence>
<dbReference type="EMBL" id="AJ635161">
    <property type="protein sequence ID" value="CAG25630.1"/>
    <property type="molecule type" value="Genomic_DNA"/>
</dbReference>
<reference evidence="4" key="2">
    <citation type="journal article" date="2010" name="J. Struct. Funct. Genomics">
        <title>The Scottish Structural Proteomics Facility: targets, methods and outputs.</title>
        <authorList>
            <person name="Oke M."/>
            <person name="Carter L.G."/>
            <person name="Johnson K.A."/>
            <person name="Liu H."/>
            <person name="McMahon S.A."/>
            <person name="Yan X."/>
            <person name="Kerou M."/>
            <person name="Weikart N.D."/>
            <person name="Kadi N."/>
            <person name="Sheikh M.A."/>
            <person name="Schmelz S."/>
            <person name="Dorward M."/>
            <person name="Zawadzki M."/>
            <person name="Cozens C."/>
            <person name="Falconer H."/>
            <person name="Powers H."/>
            <person name="Overton I.M."/>
            <person name="van Niekerk C.A."/>
            <person name="Peng X."/>
            <person name="Patel P."/>
            <person name="Garrett R.A."/>
            <person name="Prangishvili D."/>
            <person name="Botting C.H."/>
            <person name="Coote P.J."/>
            <person name="Dryden D.T."/>
            <person name="Barton G.J."/>
            <person name="Schwarz-Linek U."/>
            <person name="Challis G.L."/>
            <person name="Taylor G.L."/>
            <person name="White M.F."/>
            <person name="Naismith J.H."/>
        </authorList>
    </citation>
    <scope>X-RAY CRYSTALLOGRAPHY (1.45 ANGSTROMS)</scope>
</reference>
<protein>
    <submittedName>
        <fullName evidence="2">Uncharacterized protein</fullName>
    </submittedName>
</protein>
<dbReference type="KEGG" id="vg:4432026"/>
<dbReference type="Proteomes" id="UP000008777">
    <property type="component" value="Segment"/>
</dbReference>
<evidence type="ECO:0000313" key="3">
    <source>
        <dbReference type="Proteomes" id="UP000008777"/>
    </source>
</evidence>
<evidence type="ECO:0000256" key="1">
    <source>
        <dbReference type="SAM" id="MobiDB-lite"/>
    </source>
</evidence>
<dbReference type="PDBsum" id="2X3M"/>
<feature type="region of interest" description="Disordered" evidence="1">
    <location>
        <begin position="1"/>
        <end position="48"/>
    </location>
</feature>
<proteinExistence type="evidence at protein level"/>
<dbReference type="Gene3D" id="1.25.40.670">
    <property type="match status" value="1"/>
</dbReference>